<comment type="caution">
    <text evidence="2">The sequence shown here is derived from an EMBL/GenBank/DDBJ whole genome shotgun (WGS) entry which is preliminary data.</text>
</comment>
<keyword evidence="1" id="KW-1133">Transmembrane helix</keyword>
<proteinExistence type="predicted"/>
<reference evidence="2 3" key="2">
    <citation type="submission" date="2020-07" db="EMBL/GenBank/DDBJ databases">
        <title>Genome assembly of wild tea tree DASZ reveals pedigree and selection history of tea varieties.</title>
        <authorList>
            <person name="Zhang W."/>
        </authorList>
    </citation>
    <scope>NUCLEOTIDE SEQUENCE [LARGE SCALE GENOMIC DNA]</scope>
    <source>
        <strain evidence="3">cv. G240</strain>
        <tissue evidence="2">Leaf</tissue>
    </source>
</reference>
<evidence type="ECO:0000313" key="2">
    <source>
        <dbReference type="EMBL" id="KAF5959399.1"/>
    </source>
</evidence>
<name>A0A7J7I387_CAMSI</name>
<keyword evidence="1" id="KW-0812">Transmembrane</keyword>
<sequence length="108" mass="12283">MDKSGRFTSVCCSIAFPRILHNRSGGSVLVASRLHVSEAYPGLPSMLWKDFAVCLQFGIRFPRKRWIGVCSMSWNNLLKLRCVFFLLSVIHLFLICLLGALFLFRTTV</sequence>
<gene>
    <name evidence="2" type="ORF">HYC85_000608</name>
</gene>
<evidence type="ECO:0000313" key="3">
    <source>
        <dbReference type="Proteomes" id="UP000593564"/>
    </source>
</evidence>
<protein>
    <submittedName>
        <fullName evidence="2">Uncharacterized protein</fullName>
    </submittedName>
</protein>
<keyword evidence="1" id="KW-0472">Membrane</keyword>
<dbReference type="AlphaFoldDB" id="A0A7J7I387"/>
<organism evidence="2 3">
    <name type="scientific">Camellia sinensis</name>
    <name type="common">Tea plant</name>
    <name type="synonym">Thea sinensis</name>
    <dbReference type="NCBI Taxonomy" id="4442"/>
    <lineage>
        <taxon>Eukaryota</taxon>
        <taxon>Viridiplantae</taxon>
        <taxon>Streptophyta</taxon>
        <taxon>Embryophyta</taxon>
        <taxon>Tracheophyta</taxon>
        <taxon>Spermatophyta</taxon>
        <taxon>Magnoliopsida</taxon>
        <taxon>eudicotyledons</taxon>
        <taxon>Gunneridae</taxon>
        <taxon>Pentapetalae</taxon>
        <taxon>asterids</taxon>
        <taxon>Ericales</taxon>
        <taxon>Theaceae</taxon>
        <taxon>Camellia</taxon>
    </lineage>
</organism>
<reference evidence="3" key="1">
    <citation type="journal article" date="2020" name="Nat. Commun.">
        <title>Genome assembly of wild tea tree DASZ reveals pedigree and selection history of tea varieties.</title>
        <authorList>
            <person name="Zhang W."/>
            <person name="Zhang Y."/>
            <person name="Qiu H."/>
            <person name="Guo Y."/>
            <person name="Wan H."/>
            <person name="Zhang X."/>
            <person name="Scossa F."/>
            <person name="Alseekh S."/>
            <person name="Zhang Q."/>
            <person name="Wang P."/>
            <person name="Xu L."/>
            <person name="Schmidt M.H."/>
            <person name="Jia X."/>
            <person name="Li D."/>
            <person name="Zhu A."/>
            <person name="Guo F."/>
            <person name="Chen W."/>
            <person name="Ni D."/>
            <person name="Usadel B."/>
            <person name="Fernie A.R."/>
            <person name="Wen W."/>
        </authorList>
    </citation>
    <scope>NUCLEOTIDE SEQUENCE [LARGE SCALE GENOMIC DNA]</scope>
    <source>
        <strain evidence="3">cv. G240</strain>
    </source>
</reference>
<dbReference type="EMBL" id="JACBKZ010000001">
    <property type="protein sequence ID" value="KAF5959399.1"/>
    <property type="molecule type" value="Genomic_DNA"/>
</dbReference>
<feature type="transmembrane region" description="Helical" evidence="1">
    <location>
        <begin position="82"/>
        <end position="104"/>
    </location>
</feature>
<accession>A0A7J7I387</accession>
<keyword evidence="3" id="KW-1185">Reference proteome</keyword>
<dbReference type="Proteomes" id="UP000593564">
    <property type="component" value="Unassembled WGS sequence"/>
</dbReference>
<evidence type="ECO:0000256" key="1">
    <source>
        <dbReference type="SAM" id="Phobius"/>
    </source>
</evidence>